<feature type="coiled-coil region" evidence="1">
    <location>
        <begin position="274"/>
        <end position="319"/>
    </location>
</feature>
<proteinExistence type="predicted"/>
<protein>
    <submittedName>
        <fullName evidence="3">Uncharacterized protein</fullName>
    </submittedName>
</protein>
<gene>
    <name evidence="3" type="ORF">TPSB3V08_LOCUS14051</name>
</gene>
<dbReference type="AlphaFoldDB" id="A0A7R9DVI4"/>
<organism evidence="3">
    <name type="scientific">Timema poppense</name>
    <name type="common">Walking stick</name>
    <dbReference type="NCBI Taxonomy" id="170557"/>
    <lineage>
        <taxon>Eukaryota</taxon>
        <taxon>Metazoa</taxon>
        <taxon>Ecdysozoa</taxon>
        <taxon>Arthropoda</taxon>
        <taxon>Hexapoda</taxon>
        <taxon>Insecta</taxon>
        <taxon>Pterygota</taxon>
        <taxon>Neoptera</taxon>
        <taxon>Polyneoptera</taxon>
        <taxon>Phasmatodea</taxon>
        <taxon>Timematodea</taxon>
        <taxon>Timematoidea</taxon>
        <taxon>Timematidae</taxon>
        <taxon>Timema</taxon>
    </lineage>
</organism>
<evidence type="ECO:0000256" key="1">
    <source>
        <dbReference type="SAM" id="Coils"/>
    </source>
</evidence>
<reference evidence="3" key="1">
    <citation type="submission" date="2020-11" db="EMBL/GenBank/DDBJ databases">
        <authorList>
            <person name="Tran Van P."/>
        </authorList>
    </citation>
    <scope>NUCLEOTIDE SEQUENCE</scope>
</reference>
<feature type="region of interest" description="Disordered" evidence="2">
    <location>
        <begin position="1"/>
        <end position="30"/>
    </location>
</feature>
<evidence type="ECO:0000256" key="2">
    <source>
        <dbReference type="SAM" id="MobiDB-lite"/>
    </source>
</evidence>
<feature type="coiled-coil region" evidence="1">
    <location>
        <begin position="144"/>
        <end position="178"/>
    </location>
</feature>
<name>A0A7R9DVI4_TIMPO</name>
<keyword evidence="1" id="KW-0175">Coiled coil</keyword>
<evidence type="ECO:0000313" key="3">
    <source>
        <dbReference type="EMBL" id="CAD7420636.1"/>
    </source>
</evidence>
<accession>A0A7R9DVI4</accession>
<dbReference type="EMBL" id="OD034454">
    <property type="protein sequence ID" value="CAD7420636.1"/>
    <property type="molecule type" value="Genomic_DNA"/>
</dbReference>
<sequence>MSTSSDASGKKEDKSLSMISDDAYNDISEEDSFPSYSHLKVHHKPAEDDQDLKSRLEEAQIEIRHLKERLEPFSGIQPDNVVNLRAENKALASSKALLEIRLNGMLRERGELMSTLQESRNLIKLYLEPGGDEKKIIAALHSDRINSKKEKVMLEAKVAEYKERLDKLEDKERLKDEKIPARKLVEPRCSEKKLCKEEPRYREIYPHLRGGRVENYLGKTPLITPGRDSNLQFPIIGSLVYCESSALDHAANTVSVPMSKNLDASISIVRGEEKTALERENWRITQENLRLNEEKAILQKQYEKTRKKYNDLLVQLRDKDSSYQSDLEVRVKEIEKLAMAIQKLLT</sequence>